<protein>
    <recommendedName>
        <fullName evidence="4">Lipoprotein</fullName>
    </recommendedName>
</protein>
<feature type="chain" id="PRO_5002726799" description="Lipoprotein" evidence="1">
    <location>
        <begin position="27"/>
        <end position="39"/>
    </location>
</feature>
<gene>
    <name evidence="2" type="ORF">FAEPRAM212_00903</name>
</gene>
<evidence type="ECO:0000313" key="2">
    <source>
        <dbReference type="EMBL" id="EDP22275.1"/>
    </source>
</evidence>
<comment type="caution">
    <text evidence="2">The sequence shown here is derived from an EMBL/GenBank/DDBJ whole genome shotgun (WGS) entry which is preliminary data.</text>
</comment>
<accession>A8S8X1</accession>
<keyword evidence="1" id="KW-0732">Signal</keyword>
<dbReference type="AlphaFoldDB" id="A8S8X1"/>
<dbReference type="HOGENOM" id="CLU_3310079_0_0_9"/>
<reference evidence="2 3" key="2">
    <citation type="submission" date="2007-09" db="EMBL/GenBank/DDBJ databases">
        <authorList>
            <person name="Fulton L."/>
            <person name="Clifton S."/>
            <person name="Fulton B."/>
            <person name="Xu J."/>
            <person name="Minx P."/>
            <person name="Pepin K.H."/>
            <person name="Johnson M."/>
            <person name="Thiruvilangam P."/>
            <person name="Bhonagiri V."/>
            <person name="Nash W.E."/>
            <person name="Mardis E.R."/>
            <person name="Wilson R.K."/>
        </authorList>
    </citation>
    <scope>NUCLEOTIDE SEQUENCE [LARGE SCALE GENOMIC DNA]</scope>
    <source>
        <strain evidence="2 3">M21/2</strain>
    </source>
</reference>
<organism evidence="2 3">
    <name type="scientific">Faecalibacterium prausnitzii M21/2</name>
    <dbReference type="NCBI Taxonomy" id="411485"/>
    <lineage>
        <taxon>Bacteria</taxon>
        <taxon>Bacillati</taxon>
        <taxon>Bacillota</taxon>
        <taxon>Clostridia</taxon>
        <taxon>Eubacteriales</taxon>
        <taxon>Oscillospiraceae</taxon>
        <taxon>Faecalibacterium</taxon>
    </lineage>
</organism>
<evidence type="ECO:0008006" key="4">
    <source>
        <dbReference type="Google" id="ProtNLM"/>
    </source>
</evidence>
<proteinExistence type="predicted"/>
<feature type="signal peptide" evidence="1">
    <location>
        <begin position="1"/>
        <end position="26"/>
    </location>
</feature>
<dbReference type="PROSITE" id="PS51257">
    <property type="entry name" value="PROKAR_LIPOPROTEIN"/>
    <property type="match status" value="1"/>
</dbReference>
<dbReference type="EMBL" id="ABED02000021">
    <property type="protein sequence ID" value="EDP22275.1"/>
    <property type="molecule type" value="Genomic_DNA"/>
</dbReference>
<sequence>MKKRAIIVLCLALVLTLIGCGNNAQSSDEHKCEDGFLFK</sequence>
<dbReference type="Proteomes" id="UP000005945">
    <property type="component" value="Unassembled WGS sequence"/>
</dbReference>
<reference evidence="2 3" key="1">
    <citation type="submission" date="2007-09" db="EMBL/GenBank/DDBJ databases">
        <title>Draft genome sequence of Faecalibacterium prausnitzii M21/2.</title>
        <authorList>
            <person name="Sudarsanam P."/>
            <person name="Ley R."/>
            <person name="Guruge J."/>
            <person name="Turnbaugh P.J."/>
            <person name="Mahowald M."/>
            <person name="Liep D."/>
            <person name="Gordon J."/>
        </authorList>
    </citation>
    <scope>NUCLEOTIDE SEQUENCE [LARGE SCALE GENOMIC DNA]</scope>
    <source>
        <strain evidence="2 3">M21/2</strain>
    </source>
</reference>
<evidence type="ECO:0000313" key="3">
    <source>
        <dbReference type="Proteomes" id="UP000005945"/>
    </source>
</evidence>
<name>A8S8X1_9FIRM</name>
<evidence type="ECO:0000256" key="1">
    <source>
        <dbReference type="SAM" id="SignalP"/>
    </source>
</evidence>